<gene>
    <name evidence="2" type="ORF">HJO_16942</name>
</gene>
<name>A0A059F9Y3_9PROT</name>
<dbReference type="RefSeq" id="WP_035619427.1">
    <property type="nucleotide sequence ID" value="NZ_ARYK01000013.1"/>
</dbReference>
<keyword evidence="1" id="KW-0472">Membrane</keyword>
<protein>
    <recommendedName>
        <fullName evidence="4">DUF3592 domain-containing protein</fullName>
    </recommendedName>
</protein>
<feature type="transmembrane region" description="Helical" evidence="1">
    <location>
        <begin position="12"/>
        <end position="30"/>
    </location>
</feature>
<dbReference type="AlphaFoldDB" id="A0A059F9Y3"/>
<evidence type="ECO:0000313" key="3">
    <source>
        <dbReference type="Proteomes" id="UP000025171"/>
    </source>
</evidence>
<dbReference type="OrthoDB" id="9847098at2"/>
<keyword evidence="3" id="KW-1185">Reference proteome</keyword>
<proteinExistence type="predicted"/>
<evidence type="ECO:0000313" key="2">
    <source>
        <dbReference type="EMBL" id="KCZ87353.1"/>
    </source>
</evidence>
<dbReference type="Proteomes" id="UP000025171">
    <property type="component" value="Unassembled WGS sequence"/>
</dbReference>
<dbReference type="EMBL" id="ARYK01000013">
    <property type="protein sequence ID" value="KCZ87353.1"/>
    <property type="molecule type" value="Genomic_DNA"/>
</dbReference>
<keyword evidence="1" id="KW-0812">Transmembrane</keyword>
<keyword evidence="1" id="KW-1133">Transmembrane helix</keyword>
<sequence length="156" mass="17165">MLKRLKQAGLGLVVLLTAMILVGSLVAALFPADWHAVQATVQSTRIESVRNGVPEWAVRVEATYEMSGRTYDTQKDVFTNTDRDLSVAELENWPQGRDLTLYANVKSPGTTSLSPDGGREAAVVVAVMLTPALTFFIWLVAFVIFRRRRNAREAAG</sequence>
<dbReference type="PATRIC" id="fig|1280950.3.peg.3392"/>
<reference evidence="2 3" key="1">
    <citation type="journal article" date="2014" name="Antonie Van Leeuwenhoek">
        <title>Hyphomonas beringensis sp. nov. and Hyphomonas chukchiensis sp. nov., isolated from surface seawater of the Bering Sea and Chukchi Sea.</title>
        <authorList>
            <person name="Li C."/>
            <person name="Lai Q."/>
            <person name="Li G."/>
            <person name="Dong C."/>
            <person name="Wang J."/>
            <person name="Liao Y."/>
            <person name="Shao Z."/>
        </authorList>
    </citation>
    <scope>NUCLEOTIDE SEQUENCE [LARGE SCALE GENOMIC DNA]</scope>
    <source>
        <strain evidence="2 3">MHS-2</strain>
    </source>
</reference>
<organism evidence="2 3">
    <name type="scientific">Hyphomonas johnsonii MHS-2</name>
    <dbReference type="NCBI Taxonomy" id="1280950"/>
    <lineage>
        <taxon>Bacteria</taxon>
        <taxon>Pseudomonadati</taxon>
        <taxon>Pseudomonadota</taxon>
        <taxon>Alphaproteobacteria</taxon>
        <taxon>Hyphomonadales</taxon>
        <taxon>Hyphomonadaceae</taxon>
        <taxon>Hyphomonas</taxon>
    </lineage>
</organism>
<comment type="caution">
    <text evidence="2">The sequence shown here is derived from an EMBL/GenBank/DDBJ whole genome shotgun (WGS) entry which is preliminary data.</text>
</comment>
<dbReference type="STRING" id="1280950.HJO_16942"/>
<evidence type="ECO:0000256" key="1">
    <source>
        <dbReference type="SAM" id="Phobius"/>
    </source>
</evidence>
<feature type="transmembrane region" description="Helical" evidence="1">
    <location>
        <begin position="121"/>
        <end position="145"/>
    </location>
</feature>
<evidence type="ECO:0008006" key="4">
    <source>
        <dbReference type="Google" id="ProtNLM"/>
    </source>
</evidence>
<accession>A0A059F9Y3</accession>